<evidence type="ECO:0000259" key="4">
    <source>
        <dbReference type="PROSITE" id="PS50956"/>
    </source>
</evidence>
<dbReference type="PROSITE" id="PS50956">
    <property type="entry name" value="HTH_ASNC_2"/>
    <property type="match status" value="1"/>
</dbReference>
<dbReference type="GO" id="GO:0043565">
    <property type="term" value="F:sequence-specific DNA binding"/>
    <property type="evidence" value="ECO:0007669"/>
    <property type="project" value="InterPro"/>
</dbReference>
<dbReference type="PRINTS" id="PR00033">
    <property type="entry name" value="HTHASNC"/>
</dbReference>
<proteinExistence type="predicted"/>
<organism evidence="5 6">
    <name type="scientific">Brevibacterium celere</name>
    <dbReference type="NCBI Taxonomy" id="225845"/>
    <lineage>
        <taxon>Bacteria</taxon>
        <taxon>Bacillati</taxon>
        <taxon>Actinomycetota</taxon>
        <taxon>Actinomycetes</taxon>
        <taxon>Micrococcales</taxon>
        <taxon>Brevibacteriaceae</taxon>
        <taxon>Brevibacterium</taxon>
    </lineage>
</organism>
<dbReference type="InterPro" id="IPR036390">
    <property type="entry name" value="WH_DNA-bd_sf"/>
</dbReference>
<feature type="domain" description="HTH asnC-type" evidence="4">
    <location>
        <begin position="19"/>
        <end position="80"/>
    </location>
</feature>
<dbReference type="InterPro" id="IPR019888">
    <property type="entry name" value="Tscrpt_reg_AsnC-like"/>
</dbReference>
<dbReference type="SMART" id="SM00344">
    <property type="entry name" value="HTH_ASNC"/>
    <property type="match status" value="1"/>
</dbReference>
<dbReference type="Pfam" id="PF01037">
    <property type="entry name" value="AsnC_trans_reg"/>
    <property type="match status" value="1"/>
</dbReference>
<dbReference type="PANTHER" id="PTHR30154">
    <property type="entry name" value="LEUCINE-RESPONSIVE REGULATORY PROTEIN"/>
    <property type="match status" value="1"/>
</dbReference>
<dbReference type="Gene3D" id="3.30.70.920">
    <property type="match status" value="1"/>
</dbReference>
<evidence type="ECO:0000313" key="5">
    <source>
        <dbReference type="EMBL" id="RBP71287.1"/>
    </source>
</evidence>
<dbReference type="InterPro" id="IPR000485">
    <property type="entry name" value="AsnC-type_HTH_dom"/>
</dbReference>
<dbReference type="InterPro" id="IPR036388">
    <property type="entry name" value="WH-like_DNA-bd_sf"/>
</dbReference>
<dbReference type="SUPFAM" id="SSF46785">
    <property type="entry name" value="Winged helix' DNA-binding domain"/>
    <property type="match status" value="1"/>
</dbReference>
<name>A0A366II38_9MICO</name>
<dbReference type="InterPro" id="IPR019887">
    <property type="entry name" value="Tscrpt_reg_AsnC/Lrp_C"/>
</dbReference>
<comment type="caution">
    <text evidence="5">The sequence shown here is derived from an EMBL/GenBank/DDBJ whole genome shotgun (WGS) entry which is preliminary data.</text>
</comment>
<dbReference type="GO" id="GO:0005829">
    <property type="term" value="C:cytosol"/>
    <property type="evidence" value="ECO:0007669"/>
    <property type="project" value="TreeGrafter"/>
</dbReference>
<keyword evidence="6" id="KW-1185">Reference proteome</keyword>
<evidence type="ECO:0000313" key="6">
    <source>
        <dbReference type="Proteomes" id="UP000253509"/>
    </source>
</evidence>
<sequence length="165" mass="18287">MANADLIANHRTDSKDVHLAEVDLRILRVLSSDARISNKDLAEKVGLAPSTCLGRVNALKSRGVITGFRTEIDYEKLGLHVFGMIAVRVTPLGRSQLSQLIERLLDVAETLEVFQVSGERDLLVHIATDHPTGLHRYIEEHLSDQLIAHTQTSLVFGHHWAKAGK</sequence>
<gene>
    <name evidence="5" type="ORF">DFO65_106130</name>
</gene>
<dbReference type="Gene3D" id="1.10.10.10">
    <property type="entry name" value="Winged helix-like DNA-binding domain superfamily/Winged helix DNA-binding domain"/>
    <property type="match status" value="1"/>
</dbReference>
<dbReference type="Proteomes" id="UP000253509">
    <property type="component" value="Unassembled WGS sequence"/>
</dbReference>
<dbReference type="SUPFAM" id="SSF54909">
    <property type="entry name" value="Dimeric alpha+beta barrel"/>
    <property type="match status" value="1"/>
</dbReference>
<dbReference type="InterPro" id="IPR011008">
    <property type="entry name" value="Dimeric_a/b-barrel"/>
</dbReference>
<evidence type="ECO:0000256" key="1">
    <source>
        <dbReference type="ARBA" id="ARBA00023015"/>
    </source>
</evidence>
<dbReference type="EMBL" id="QNSB01000006">
    <property type="protein sequence ID" value="RBP71287.1"/>
    <property type="molecule type" value="Genomic_DNA"/>
</dbReference>
<reference evidence="5 6" key="1">
    <citation type="submission" date="2018-06" db="EMBL/GenBank/DDBJ databases">
        <title>Freshwater and sediment microbial communities from various areas in North America, analyzing microbe dynamics in response to fracking.</title>
        <authorList>
            <person name="Lamendella R."/>
        </authorList>
    </citation>
    <scope>NUCLEOTIDE SEQUENCE [LARGE SCALE GENOMIC DNA]</scope>
    <source>
        <strain evidence="5 6">3b_TX</strain>
    </source>
</reference>
<keyword evidence="2 5" id="KW-0238">DNA-binding</keyword>
<evidence type="ECO:0000256" key="3">
    <source>
        <dbReference type="ARBA" id="ARBA00023163"/>
    </source>
</evidence>
<dbReference type="RefSeq" id="WP_113904374.1">
    <property type="nucleotide sequence ID" value="NZ_QNSB01000006.1"/>
</dbReference>
<protein>
    <submittedName>
        <fullName evidence="5">DNA-binding Lrp family transcriptional regulator</fullName>
    </submittedName>
</protein>
<dbReference type="PANTHER" id="PTHR30154:SF54">
    <property type="entry name" value="POSSIBLE TRANSCRIPTIONAL REGULATORY PROTEIN (PROBABLY LRP_ASNC-FAMILY)"/>
    <property type="match status" value="1"/>
</dbReference>
<dbReference type="GO" id="GO:0043200">
    <property type="term" value="P:response to amino acid"/>
    <property type="evidence" value="ECO:0007669"/>
    <property type="project" value="TreeGrafter"/>
</dbReference>
<dbReference type="AlphaFoldDB" id="A0A366II38"/>
<dbReference type="Pfam" id="PF13412">
    <property type="entry name" value="HTH_24"/>
    <property type="match status" value="1"/>
</dbReference>
<keyword evidence="3" id="KW-0804">Transcription</keyword>
<keyword evidence="1" id="KW-0805">Transcription regulation</keyword>
<accession>A0A366II38</accession>
<evidence type="ECO:0000256" key="2">
    <source>
        <dbReference type="ARBA" id="ARBA00023125"/>
    </source>
</evidence>